<dbReference type="InterPro" id="IPR023393">
    <property type="entry name" value="START-like_dom_sf"/>
</dbReference>
<organism evidence="1 2">
    <name type="scientific">Actinomycetospora atypica</name>
    <dbReference type="NCBI Taxonomy" id="1290095"/>
    <lineage>
        <taxon>Bacteria</taxon>
        <taxon>Bacillati</taxon>
        <taxon>Actinomycetota</taxon>
        <taxon>Actinomycetes</taxon>
        <taxon>Pseudonocardiales</taxon>
        <taxon>Pseudonocardiaceae</taxon>
        <taxon>Actinomycetospora</taxon>
    </lineage>
</organism>
<dbReference type="RefSeq" id="WP_378037895.1">
    <property type="nucleotide sequence ID" value="NZ_JBHSIV010000024.1"/>
</dbReference>
<accession>A0ABV9YRJ7</accession>
<comment type="caution">
    <text evidence="1">The sequence shown here is derived from an EMBL/GenBank/DDBJ whole genome shotgun (WGS) entry which is preliminary data.</text>
</comment>
<reference evidence="2" key="1">
    <citation type="journal article" date="2019" name="Int. J. Syst. Evol. Microbiol.">
        <title>The Global Catalogue of Microorganisms (GCM) 10K type strain sequencing project: providing services to taxonomists for standard genome sequencing and annotation.</title>
        <authorList>
            <consortium name="The Broad Institute Genomics Platform"/>
            <consortium name="The Broad Institute Genome Sequencing Center for Infectious Disease"/>
            <person name="Wu L."/>
            <person name="Ma J."/>
        </authorList>
    </citation>
    <scope>NUCLEOTIDE SEQUENCE [LARGE SCALE GENOMIC DNA]</scope>
    <source>
        <strain evidence="2">CGMCC 4.7093</strain>
    </source>
</reference>
<dbReference type="Proteomes" id="UP001595947">
    <property type="component" value="Unassembled WGS sequence"/>
</dbReference>
<gene>
    <name evidence="1" type="ORF">ACFPBZ_20180</name>
</gene>
<dbReference type="SUPFAM" id="SSF55961">
    <property type="entry name" value="Bet v1-like"/>
    <property type="match status" value="1"/>
</dbReference>
<dbReference type="EMBL" id="JBHSIV010000024">
    <property type="protein sequence ID" value="MFC5064551.1"/>
    <property type="molecule type" value="Genomic_DNA"/>
</dbReference>
<dbReference type="Gene3D" id="3.30.530.20">
    <property type="match status" value="1"/>
</dbReference>
<name>A0ABV9YRJ7_9PSEU</name>
<evidence type="ECO:0000313" key="2">
    <source>
        <dbReference type="Proteomes" id="UP001595947"/>
    </source>
</evidence>
<proteinExistence type="predicted"/>
<sequence>MTDAAIEPLAPVEMAVEIAADPGRVRASLADSVTVWLRPSGVVSRAGGEIAVATSDVPVQVLERDPLVTGIDEGAGPLRTTWTLQARADRTAVVVTSTAGFTDAADADAHRERMTTVLTVLAAHLEHFPDPPGTEVHAWGPSRGRGAGSTHEQAHARFLSQVGVLVPGQPVSTFRGLPAMAGTCLERRGGHHHSAALVLIDEPAPGLAVLSTAGTPPVHEVHALLFGDDAVADRLQAQWAAWLASV</sequence>
<keyword evidence="2" id="KW-1185">Reference proteome</keyword>
<evidence type="ECO:0000313" key="1">
    <source>
        <dbReference type="EMBL" id="MFC5064551.1"/>
    </source>
</evidence>
<protein>
    <submittedName>
        <fullName evidence="1">Uncharacterized protein</fullName>
    </submittedName>
</protein>